<evidence type="ECO:0000256" key="1">
    <source>
        <dbReference type="SAM" id="Phobius"/>
    </source>
</evidence>
<dbReference type="EMBL" id="CP094984">
    <property type="protein sequence ID" value="UON92037.1"/>
    <property type="molecule type" value="Genomic_DNA"/>
</dbReference>
<evidence type="ECO:0000313" key="2">
    <source>
        <dbReference type="EMBL" id="MCC3272088.1"/>
    </source>
</evidence>
<feature type="transmembrane region" description="Helical" evidence="1">
    <location>
        <begin position="96"/>
        <end position="116"/>
    </location>
</feature>
<protein>
    <submittedName>
        <fullName evidence="2">Uncharacterized protein</fullName>
    </submittedName>
</protein>
<keyword evidence="1" id="KW-0812">Transmembrane</keyword>
<dbReference type="EMBL" id="JAJFZT010000002">
    <property type="protein sequence ID" value="MCC3272088.1"/>
    <property type="molecule type" value="Genomic_DNA"/>
</dbReference>
<accession>A0A9X1M605</accession>
<feature type="transmembrane region" description="Helical" evidence="1">
    <location>
        <begin position="128"/>
        <end position="146"/>
    </location>
</feature>
<evidence type="ECO:0000313" key="5">
    <source>
        <dbReference type="Proteomes" id="UP001155145"/>
    </source>
</evidence>
<feature type="transmembrane region" description="Helical" evidence="1">
    <location>
        <begin position="152"/>
        <end position="173"/>
    </location>
</feature>
<reference evidence="2" key="1">
    <citation type="submission" date="2021-10" db="EMBL/GenBank/DDBJ databases">
        <title>Novel species in genus Arthrobacter.</title>
        <authorList>
            <person name="Liu Y."/>
        </authorList>
    </citation>
    <scope>NUCLEOTIDE SEQUENCE</scope>
    <source>
        <strain evidence="2">Zg-Y462</strain>
        <strain evidence="4">zg-Y462</strain>
    </source>
</reference>
<evidence type="ECO:0000313" key="4">
    <source>
        <dbReference type="Proteomes" id="UP000829758"/>
    </source>
</evidence>
<evidence type="ECO:0000313" key="3">
    <source>
        <dbReference type="EMBL" id="UON92037.1"/>
    </source>
</evidence>
<proteinExistence type="predicted"/>
<keyword evidence="1" id="KW-0472">Membrane</keyword>
<dbReference type="AlphaFoldDB" id="A0A9X1M605"/>
<sequence length="191" mass="19183">MGASNTGAPWVPMLLRSAVAAVYGVLTIFWQEPDDSVLAYAGGAYLLLTGAALLLLAGTARGHGSTKTFLSAEAVLYVLAGALTVVPAAAGTMQAFPAAASTALIVGGAIELFLWFRDRKTFLPVRDGLITGAAAAGAGVLVLVFQDLGPRALLGVTGGSAIIIAVILALSALGARHDARSAQGDPAKAVN</sequence>
<feature type="transmembrane region" description="Helical" evidence="1">
    <location>
        <begin position="69"/>
        <end position="90"/>
    </location>
</feature>
<keyword evidence="4" id="KW-1185">Reference proteome</keyword>
<organism evidence="2 5">
    <name type="scientific">Arthrobacter zhangbolii</name>
    <dbReference type="NCBI Taxonomy" id="2886936"/>
    <lineage>
        <taxon>Bacteria</taxon>
        <taxon>Bacillati</taxon>
        <taxon>Actinomycetota</taxon>
        <taxon>Actinomycetes</taxon>
        <taxon>Micrococcales</taxon>
        <taxon>Micrococcaceae</taxon>
        <taxon>Arthrobacter</taxon>
    </lineage>
</organism>
<dbReference type="RefSeq" id="WP_227928173.1">
    <property type="nucleotide sequence ID" value="NZ_CP094984.1"/>
</dbReference>
<keyword evidence="1" id="KW-1133">Transmembrane helix</keyword>
<name>A0A9X1M605_9MICC</name>
<feature type="transmembrane region" description="Helical" evidence="1">
    <location>
        <begin position="12"/>
        <end position="31"/>
    </location>
</feature>
<dbReference type="Proteomes" id="UP000829758">
    <property type="component" value="Chromosome"/>
</dbReference>
<dbReference type="Proteomes" id="UP001155145">
    <property type="component" value="Unassembled WGS sequence"/>
</dbReference>
<feature type="transmembrane region" description="Helical" evidence="1">
    <location>
        <begin position="37"/>
        <end position="57"/>
    </location>
</feature>
<dbReference type="InterPro" id="IPR005325">
    <property type="entry name" value="DUF308_memb"/>
</dbReference>
<dbReference type="Pfam" id="PF03729">
    <property type="entry name" value="DUF308"/>
    <property type="match status" value="1"/>
</dbReference>
<gene>
    <name evidence="2" type="ORF">LJ755_05010</name>
    <name evidence="3" type="ORF">MUK71_15905</name>
</gene>